<evidence type="ECO:0000313" key="6">
    <source>
        <dbReference type="EMBL" id="OYN87938.1"/>
    </source>
</evidence>
<dbReference type="EMBL" id="NMVI01000015">
    <property type="protein sequence ID" value="OYN87938.1"/>
    <property type="molecule type" value="Genomic_DNA"/>
</dbReference>
<keyword evidence="8" id="KW-1185">Reference proteome</keyword>
<dbReference type="EMBL" id="NMVJ01000001">
    <property type="protein sequence ID" value="OYN92241.1"/>
    <property type="molecule type" value="Genomic_DNA"/>
</dbReference>
<dbReference type="Proteomes" id="UP000216300">
    <property type="component" value="Unassembled WGS sequence"/>
</dbReference>
<dbReference type="PROSITE" id="PS50949">
    <property type="entry name" value="HTH_GNTR"/>
    <property type="match status" value="1"/>
</dbReference>
<evidence type="ECO:0000256" key="2">
    <source>
        <dbReference type="ARBA" id="ARBA00023125"/>
    </source>
</evidence>
<comment type="caution">
    <text evidence="6">The sequence shown here is derived from an EMBL/GenBank/DDBJ whole genome shotgun (WGS) entry which is preliminary data.</text>
</comment>
<organism evidence="6 9">
    <name type="scientific">Parenemella sanctibonifatiensis</name>
    <dbReference type="NCBI Taxonomy" id="2016505"/>
    <lineage>
        <taxon>Bacteria</taxon>
        <taxon>Bacillati</taxon>
        <taxon>Actinomycetota</taxon>
        <taxon>Actinomycetes</taxon>
        <taxon>Propionibacteriales</taxon>
        <taxon>Propionibacteriaceae</taxon>
        <taxon>Parenemella</taxon>
    </lineage>
</organism>
<keyword evidence="1" id="KW-0805">Transcription regulation</keyword>
<accession>A0A255E8P5</accession>
<dbReference type="SMART" id="SM00345">
    <property type="entry name" value="HTH_GNTR"/>
    <property type="match status" value="1"/>
</dbReference>
<evidence type="ECO:0000256" key="3">
    <source>
        <dbReference type="ARBA" id="ARBA00023163"/>
    </source>
</evidence>
<dbReference type="SUPFAM" id="SSF46785">
    <property type="entry name" value="Winged helix' DNA-binding domain"/>
    <property type="match status" value="1"/>
</dbReference>
<dbReference type="GO" id="GO:0003700">
    <property type="term" value="F:DNA-binding transcription factor activity"/>
    <property type="evidence" value="ECO:0007669"/>
    <property type="project" value="InterPro"/>
</dbReference>
<sequence length="141" mass="15668">MKPDFDPTQPIWLQLVAEFSRRIVTGVWTPGERIGGVRELALEVGVNPNTVQRALAELERQGLCRAHRTTGRFVTDDADRIRALRRDLAATATDDFIRGLRGHGFTRDEATALLHDRWDQHDHPASDSQPGDATGGNSHGH</sequence>
<feature type="domain" description="HTH gntR-type" evidence="5">
    <location>
        <begin position="9"/>
        <end position="77"/>
    </location>
</feature>
<dbReference type="Gene3D" id="1.10.10.10">
    <property type="entry name" value="Winged helix-like DNA-binding domain superfamily/Winged helix DNA-binding domain"/>
    <property type="match status" value="1"/>
</dbReference>
<dbReference type="Pfam" id="PF00392">
    <property type="entry name" value="GntR"/>
    <property type="match status" value="1"/>
</dbReference>
<dbReference type="PANTHER" id="PTHR38445">
    <property type="entry name" value="HTH-TYPE TRANSCRIPTIONAL REPRESSOR YTRA"/>
    <property type="match status" value="1"/>
</dbReference>
<gene>
    <name evidence="7" type="ORF">CGZ91_01650</name>
    <name evidence="6" type="ORF">CGZ92_06680</name>
</gene>
<dbReference type="PANTHER" id="PTHR38445:SF6">
    <property type="entry name" value="GNTR-FAMILY TRANSCRIPTIONAL REGULATOR"/>
    <property type="match status" value="1"/>
</dbReference>
<protein>
    <submittedName>
        <fullName evidence="6">GntR family transcriptional regulator</fullName>
    </submittedName>
</protein>
<dbReference type="InterPro" id="IPR036388">
    <property type="entry name" value="WH-like_DNA-bd_sf"/>
</dbReference>
<evidence type="ECO:0000259" key="5">
    <source>
        <dbReference type="PROSITE" id="PS50949"/>
    </source>
</evidence>
<dbReference type="Proteomes" id="UP000216533">
    <property type="component" value="Unassembled WGS sequence"/>
</dbReference>
<dbReference type="InterPro" id="IPR000524">
    <property type="entry name" value="Tscrpt_reg_HTH_GntR"/>
</dbReference>
<evidence type="ECO:0000313" key="9">
    <source>
        <dbReference type="Proteomes" id="UP000216533"/>
    </source>
</evidence>
<keyword evidence="3" id="KW-0804">Transcription</keyword>
<dbReference type="CDD" id="cd07377">
    <property type="entry name" value="WHTH_GntR"/>
    <property type="match status" value="1"/>
</dbReference>
<name>A0A255E8P5_9ACTN</name>
<dbReference type="GO" id="GO:0003677">
    <property type="term" value="F:DNA binding"/>
    <property type="evidence" value="ECO:0007669"/>
    <property type="project" value="UniProtKB-KW"/>
</dbReference>
<dbReference type="RefSeq" id="WP_094450603.1">
    <property type="nucleotide sequence ID" value="NZ_NMVI01000015.1"/>
</dbReference>
<reference evidence="8 9" key="1">
    <citation type="submission" date="2017-07" db="EMBL/GenBank/DDBJ databases">
        <title>Draft whole genome sequences of clinical Proprionibacteriaceae strains.</title>
        <authorList>
            <person name="Bernier A.-M."/>
            <person name="Bernard K."/>
            <person name="Domingo M.-C."/>
        </authorList>
    </citation>
    <scope>NUCLEOTIDE SEQUENCE [LARGE SCALE GENOMIC DNA]</scope>
    <source>
        <strain evidence="7 8">NML 150081</strain>
        <strain evidence="6 9">NML 160184</strain>
    </source>
</reference>
<evidence type="ECO:0000256" key="1">
    <source>
        <dbReference type="ARBA" id="ARBA00023015"/>
    </source>
</evidence>
<evidence type="ECO:0000313" key="7">
    <source>
        <dbReference type="EMBL" id="OYN92241.1"/>
    </source>
</evidence>
<evidence type="ECO:0000313" key="8">
    <source>
        <dbReference type="Proteomes" id="UP000216300"/>
    </source>
</evidence>
<proteinExistence type="predicted"/>
<dbReference type="OrthoDB" id="4307011at2"/>
<keyword evidence="2" id="KW-0238">DNA-binding</keyword>
<feature type="region of interest" description="Disordered" evidence="4">
    <location>
        <begin position="120"/>
        <end position="141"/>
    </location>
</feature>
<dbReference type="InterPro" id="IPR036390">
    <property type="entry name" value="WH_DNA-bd_sf"/>
</dbReference>
<evidence type="ECO:0000256" key="4">
    <source>
        <dbReference type="SAM" id="MobiDB-lite"/>
    </source>
</evidence>
<dbReference type="AlphaFoldDB" id="A0A255E8P5"/>
<accession>A0A255EMN4</accession>